<dbReference type="PANTHER" id="PTHR10366">
    <property type="entry name" value="NAD DEPENDENT EPIMERASE/DEHYDRATASE"/>
    <property type="match status" value="1"/>
</dbReference>
<keyword evidence="5" id="KW-1185">Reference proteome</keyword>
<evidence type="ECO:0000256" key="1">
    <source>
        <dbReference type="ARBA" id="ARBA00023002"/>
    </source>
</evidence>
<comment type="caution">
    <text evidence="4">The sequence shown here is derived from an EMBL/GenBank/DDBJ whole genome shotgun (WGS) entry which is preliminary data.</text>
</comment>
<proteinExistence type="inferred from homology"/>
<dbReference type="InterPro" id="IPR050425">
    <property type="entry name" value="NAD(P)_dehydrat-like"/>
</dbReference>
<dbReference type="GO" id="GO:0016616">
    <property type="term" value="F:oxidoreductase activity, acting on the CH-OH group of donors, NAD or NADP as acceptor"/>
    <property type="evidence" value="ECO:0007669"/>
    <property type="project" value="TreeGrafter"/>
</dbReference>
<dbReference type="EMBL" id="ML978203">
    <property type="protein sequence ID" value="KAF2029220.1"/>
    <property type="molecule type" value="Genomic_DNA"/>
</dbReference>
<evidence type="ECO:0000259" key="3">
    <source>
        <dbReference type="Pfam" id="PF01370"/>
    </source>
</evidence>
<keyword evidence="1" id="KW-0560">Oxidoreductase</keyword>
<protein>
    <submittedName>
        <fullName evidence="4">NAD(P)-binding protein</fullName>
    </submittedName>
</protein>
<accession>A0A9P4LLH8</accession>
<dbReference type="AlphaFoldDB" id="A0A9P4LLH8"/>
<gene>
    <name evidence="4" type="ORF">EK21DRAFT_101293</name>
</gene>
<dbReference type="OrthoDB" id="2735536at2759"/>
<dbReference type="InterPro" id="IPR001509">
    <property type="entry name" value="Epimerase_deHydtase"/>
</dbReference>
<dbReference type="InterPro" id="IPR036291">
    <property type="entry name" value="NAD(P)-bd_dom_sf"/>
</dbReference>
<reference evidence="4" key="1">
    <citation type="journal article" date="2020" name="Stud. Mycol.">
        <title>101 Dothideomycetes genomes: a test case for predicting lifestyles and emergence of pathogens.</title>
        <authorList>
            <person name="Haridas S."/>
            <person name="Albert R."/>
            <person name="Binder M."/>
            <person name="Bloem J."/>
            <person name="Labutti K."/>
            <person name="Salamov A."/>
            <person name="Andreopoulos B."/>
            <person name="Baker S."/>
            <person name="Barry K."/>
            <person name="Bills G."/>
            <person name="Bluhm B."/>
            <person name="Cannon C."/>
            <person name="Castanera R."/>
            <person name="Culley D."/>
            <person name="Daum C."/>
            <person name="Ezra D."/>
            <person name="Gonzalez J."/>
            <person name="Henrissat B."/>
            <person name="Kuo A."/>
            <person name="Liang C."/>
            <person name="Lipzen A."/>
            <person name="Lutzoni F."/>
            <person name="Magnuson J."/>
            <person name="Mondo S."/>
            <person name="Nolan M."/>
            <person name="Ohm R."/>
            <person name="Pangilinan J."/>
            <person name="Park H.-J."/>
            <person name="Ramirez L."/>
            <person name="Alfaro M."/>
            <person name="Sun H."/>
            <person name="Tritt A."/>
            <person name="Yoshinaga Y."/>
            <person name="Zwiers L.-H."/>
            <person name="Turgeon B."/>
            <person name="Goodwin S."/>
            <person name="Spatafora J."/>
            <person name="Crous P."/>
            <person name="Grigoriev I."/>
        </authorList>
    </citation>
    <scope>NUCLEOTIDE SEQUENCE</scope>
    <source>
        <strain evidence="4">CBS 110217</strain>
    </source>
</reference>
<organism evidence="4 5">
    <name type="scientific">Setomelanomma holmii</name>
    <dbReference type="NCBI Taxonomy" id="210430"/>
    <lineage>
        <taxon>Eukaryota</taxon>
        <taxon>Fungi</taxon>
        <taxon>Dikarya</taxon>
        <taxon>Ascomycota</taxon>
        <taxon>Pezizomycotina</taxon>
        <taxon>Dothideomycetes</taxon>
        <taxon>Pleosporomycetidae</taxon>
        <taxon>Pleosporales</taxon>
        <taxon>Pleosporineae</taxon>
        <taxon>Phaeosphaeriaceae</taxon>
        <taxon>Setomelanomma</taxon>
    </lineage>
</organism>
<evidence type="ECO:0000256" key="2">
    <source>
        <dbReference type="ARBA" id="ARBA00023445"/>
    </source>
</evidence>
<evidence type="ECO:0000313" key="4">
    <source>
        <dbReference type="EMBL" id="KAF2029220.1"/>
    </source>
</evidence>
<dbReference type="Gene3D" id="3.40.50.720">
    <property type="entry name" value="NAD(P)-binding Rossmann-like Domain"/>
    <property type="match status" value="1"/>
</dbReference>
<evidence type="ECO:0000313" key="5">
    <source>
        <dbReference type="Proteomes" id="UP000799777"/>
    </source>
</evidence>
<feature type="domain" description="NAD-dependent epimerase/dehydratase" evidence="3">
    <location>
        <begin position="10"/>
        <end position="193"/>
    </location>
</feature>
<dbReference type="Proteomes" id="UP000799777">
    <property type="component" value="Unassembled WGS sequence"/>
</dbReference>
<name>A0A9P4LLH8_9PLEO</name>
<dbReference type="Pfam" id="PF01370">
    <property type="entry name" value="Epimerase"/>
    <property type="match status" value="1"/>
</dbReference>
<comment type="similarity">
    <text evidence="2">Belongs to the NAD(P)-dependent epimerase/dehydratase family. Dihydroflavonol-4-reductase subfamily.</text>
</comment>
<dbReference type="PANTHER" id="PTHR10366:SF562">
    <property type="entry name" value="ALDEHYDE REDUCTASE II (AFU_ORTHOLOGUE AFUA_1G11360)"/>
    <property type="match status" value="1"/>
</dbReference>
<dbReference type="SUPFAM" id="SSF51735">
    <property type="entry name" value="NAD(P)-binding Rossmann-fold domains"/>
    <property type="match status" value="1"/>
</dbReference>
<sequence>MSVVKPDNLVLVTGANGYIGGVTVQKFLEAGFRVRETVRDPSKHEWKLSHYGSNFSLIEIPNMSAPGAFAEAVKDASGITHIAAPLQEGYHPDPNVVLPKALRCALELLEAAANEPSVKSVIYTSSQAAAITPKPGVSYHITADTWNEESKSAWTAPVEPNFARGTLNYMCSKTETEQKCFKWVEEHKSSFTFNTVLPNFTWGLTTRPDMTGFMSSAAILKVLWNGSAVPATFFPPMWFGDVEDVALLHRIFAMAGPYTYTGILNIFKKTCPDRKFLDKVDNERANELLKRLGKANGFSTLEETIKKWITQMLEEEKAAK</sequence>